<dbReference type="RefSeq" id="WP_007898466.1">
    <property type="nucleotide sequence ID" value="NZ_JH379399.1"/>
</dbReference>
<dbReference type="AlphaFoldDB" id="G6AWF9"/>
<proteinExistence type="predicted"/>
<comment type="caution">
    <text evidence="1">The sequence shown here is derived from an EMBL/GenBank/DDBJ whole genome shotgun (WGS) entry which is preliminary data.</text>
</comment>
<dbReference type="EMBL" id="AFZZ01000090">
    <property type="protein sequence ID" value="EHJ41237.1"/>
    <property type="molecule type" value="Genomic_DNA"/>
</dbReference>
<dbReference type="Proteomes" id="UP000004407">
    <property type="component" value="Unassembled WGS sequence"/>
</dbReference>
<name>G6AWF9_9BACT</name>
<evidence type="ECO:0000313" key="2">
    <source>
        <dbReference type="Proteomes" id="UP000004407"/>
    </source>
</evidence>
<accession>G6AWF9</accession>
<protein>
    <submittedName>
        <fullName evidence="1">Uncharacterized protein</fullName>
    </submittedName>
</protein>
<gene>
    <name evidence="1" type="ORF">HMPREF0673_00957</name>
</gene>
<sequence length="134" mass="15330">MKNDLNKLRIIKEEIKTALLYKDYDKAMEGIGKLEDFIDNNNVCWCNIINCKLRDFLNNLPLQIYPGTVPNSKPLEIRVTKTPEGKKKSFFDIVSIPDNSKDSPLLHKFDKYTIGKNKAVAAVIPKNENGKFTK</sequence>
<dbReference type="GeneID" id="78336718"/>
<evidence type="ECO:0000313" key="1">
    <source>
        <dbReference type="EMBL" id="EHJ41237.1"/>
    </source>
</evidence>
<organism evidence="1 2">
    <name type="scientific">Leyella stercorea DSM 18206</name>
    <dbReference type="NCBI Taxonomy" id="1002367"/>
    <lineage>
        <taxon>Bacteria</taxon>
        <taxon>Pseudomonadati</taxon>
        <taxon>Bacteroidota</taxon>
        <taxon>Bacteroidia</taxon>
        <taxon>Bacteroidales</taxon>
        <taxon>Prevotellaceae</taxon>
        <taxon>Leyella</taxon>
    </lineage>
</organism>
<reference evidence="1 2" key="1">
    <citation type="submission" date="2011-08" db="EMBL/GenBank/DDBJ databases">
        <authorList>
            <person name="Weinstock G."/>
            <person name="Sodergren E."/>
            <person name="Clifton S."/>
            <person name="Fulton L."/>
            <person name="Fulton B."/>
            <person name="Courtney L."/>
            <person name="Fronick C."/>
            <person name="Harrison M."/>
            <person name="Strong C."/>
            <person name="Farmer C."/>
            <person name="Delahaunty K."/>
            <person name="Markovic C."/>
            <person name="Hall O."/>
            <person name="Minx P."/>
            <person name="Tomlinson C."/>
            <person name="Mitreva M."/>
            <person name="Hou S."/>
            <person name="Chen J."/>
            <person name="Wollam A."/>
            <person name="Pepin K.H."/>
            <person name="Johnson M."/>
            <person name="Bhonagiri V."/>
            <person name="Zhang X."/>
            <person name="Suruliraj S."/>
            <person name="Warren W."/>
            <person name="Chinwalla A."/>
            <person name="Mardis E.R."/>
            <person name="Wilson R.K."/>
        </authorList>
    </citation>
    <scope>NUCLEOTIDE SEQUENCE [LARGE SCALE GENOMIC DNA]</scope>
    <source>
        <strain evidence="1 2">DSM 18206</strain>
    </source>
</reference>
<dbReference type="HOGENOM" id="CLU_1894339_0_0_10"/>